<keyword evidence="4" id="KW-1185">Reference proteome</keyword>
<dbReference type="STRING" id="1262450.S3C9G0"/>
<evidence type="ECO:0000259" key="2">
    <source>
        <dbReference type="Pfam" id="PF02668"/>
    </source>
</evidence>
<dbReference type="Pfam" id="PF02668">
    <property type="entry name" value="TauD"/>
    <property type="match status" value="1"/>
</dbReference>
<dbReference type="Gene3D" id="3.60.130.10">
    <property type="entry name" value="Clavaminate synthase-like"/>
    <property type="match status" value="1"/>
</dbReference>
<dbReference type="PANTHER" id="PTHR10696">
    <property type="entry name" value="GAMMA-BUTYROBETAINE HYDROXYLASE-RELATED"/>
    <property type="match status" value="1"/>
</dbReference>
<dbReference type="eggNOG" id="ENOG502R9AJ">
    <property type="taxonomic scope" value="Eukaryota"/>
</dbReference>
<dbReference type="AlphaFoldDB" id="S3C9G0"/>
<keyword evidence="3" id="KW-0223">Dioxygenase</keyword>
<dbReference type="OMA" id="HNDMGCD"/>
<dbReference type="InterPro" id="IPR042098">
    <property type="entry name" value="TauD-like_sf"/>
</dbReference>
<keyword evidence="1" id="KW-0560">Oxidoreductase</keyword>
<evidence type="ECO:0000313" key="3">
    <source>
        <dbReference type="EMBL" id="EPE08576.1"/>
    </source>
</evidence>
<proteinExistence type="predicted"/>
<accession>S3C9G0</accession>
<dbReference type="SUPFAM" id="SSF51197">
    <property type="entry name" value="Clavaminate synthase-like"/>
    <property type="match status" value="1"/>
</dbReference>
<evidence type="ECO:0000256" key="1">
    <source>
        <dbReference type="ARBA" id="ARBA00023002"/>
    </source>
</evidence>
<dbReference type="GO" id="GO:0051213">
    <property type="term" value="F:dioxygenase activity"/>
    <property type="evidence" value="ECO:0007669"/>
    <property type="project" value="UniProtKB-KW"/>
</dbReference>
<dbReference type="OrthoDB" id="272271at2759"/>
<dbReference type="PANTHER" id="PTHR10696:SF54">
    <property type="entry name" value="FAMILY OXIDOREDUCTASE, PUTATIVE (AFU_ORTHOLOGUE AFUA_4G13850)-RELATED"/>
    <property type="match status" value="1"/>
</dbReference>
<evidence type="ECO:0000313" key="4">
    <source>
        <dbReference type="Proteomes" id="UP000016923"/>
    </source>
</evidence>
<dbReference type="HOGENOM" id="CLU_041041_1_1_1"/>
<feature type="domain" description="TauD/TfdA-like" evidence="2">
    <location>
        <begin position="69"/>
        <end position="325"/>
    </location>
</feature>
<sequence length="399" mass="43569">MSAMGIQNDNGDGMYVPSNLPASLAGPLTELGPDTPNVYYVDLESAEVQAIDDALTSFKSLEIDGQDVCKDNFSLPTSIETKMKKAALAVHLGIGVCVIRGLTPSRYSEADNLTVFLGLAHYIGDKHGLQDRKGNVISHITDSKAWSIPYEQRHGAHTNRPLKWHCDMGADVLALQVRQVAAQGGATLVSSSWKVYNELMKERPDVVQALTTPNWPVHMPKSKGRYTMAPIIAFEQGNLLINFDPSRLGAHPKQGRSSIPALTDVQTEALEVLSAAAGRNGVKLDSKAGDLIFLNNWAIMHARGAYVDAEDAADEATRRHLLRLWLRSSELGWDIPASMRGPWETVFGYADEGYISGDREQTPQLKYAVVPESNYKPARYATGSAAFVIEDSDGESDDE</sequence>
<gene>
    <name evidence="3" type="ORF">F503_04163</name>
</gene>
<dbReference type="VEuPathDB" id="FungiDB:F503_04163"/>
<organism evidence="3 4">
    <name type="scientific">Ophiostoma piceae (strain UAMH 11346)</name>
    <name type="common">Sap stain fungus</name>
    <dbReference type="NCBI Taxonomy" id="1262450"/>
    <lineage>
        <taxon>Eukaryota</taxon>
        <taxon>Fungi</taxon>
        <taxon>Dikarya</taxon>
        <taxon>Ascomycota</taxon>
        <taxon>Pezizomycotina</taxon>
        <taxon>Sordariomycetes</taxon>
        <taxon>Sordariomycetidae</taxon>
        <taxon>Ophiostomatales</taxon>
        <taxon>Ophiostomataceae</taxon>
        <taxon>Ophiostoma</taxon>
    </lineage>
</organism>
<dbReference type="InterPro" id="IPR050411">
    <property type="entry name" value="AlphaKG_dependent_hydroxylases"/>
</dbReference>
<reference evidence="3 4" key="1">
    <citation type="journal article" date="2013" name="BMC Genomics">
        <title>The genome and transcriptome of the pine saprophyte Ophiostoma piceae, and a comparison with the bark beetle-associated pine pathogen Grosmannia clavigera.</title>
        <authorList>
            <person name="Haridas S."/>
            <person name="Wang Y."/>
            <person name="Lim L."/>
            <person name="Massoumi Alamouti S."/>
            <person name="Jackman S."/>
            <person name="Docking R."/>
            <person name="Robertson G."/>
            <person name="Birol I."/>
            <person name="Bohlmann J."/>
            <person name="Breuil C."/>
        </authorList>
    </citation>
    <scope>NUCLEOTIDE SEQUENCE [LARGE SCALE GENOMIC DNA]</scope>
    <source>
        <strain evidence="3 4">UAMH 11346</strain>
    </source>
</reference>
<dbReference type="InterPro" id="IPR003819">
    <property type="entry name" value="TauD/TfdA-like"/>
</dbReference>
<name>S3C9G0_OPHP1</name>
<protein>
    <submittedName>
        <fullName evidence="3">Taurine catabolism dioxygenase</fullName>
    </submittedName>
</protein>
<dbReference type="EMBL" id="KE148148">
    <property type="protein sequence ID" value="EPE08576.1"/>
    <property type="molecule type" value="Genomic_DNA"/>
</dbReference>
<dbReference type="Proteomes" id="UP000016923">
    <property type="component" value="Unassembled WGS sequence"/>
</dbReference>